<evidence type="ECO:0000256" key="1">
    <source>
        <dbReference type="ARBA" id="ARBA00022679"/>
    </source>
</evidence>
<organism evidence="7 8">
    <name type="scientific">Streblomastix strix</name>
    <dbReference type="NCBI Taxonomy" id="222440"/>
    <lineage>
        <taxon>Eukaryota</taxon>
        <taxon>Metamonada</taxon>
        <taxon>Preaxostyla</taxon>
        <taxon>Oxymonadida</taxon>
        <taxon>Streblomastigidae</taxon>
        <taxon>Streblomastix</taxon>
    </lineage>
</organism>
<protein>
    <submittedName>
        <fullName evidence="7">Putative CAMK family protein kinase</fullName>
    </submittedName>
</protein>
<dbReference type="SUPFAM" id="SSF56112">
    <property type="entry name" value="Protein kinase-like (PK-like)"/>
    <property type="match status" value="1"/>
</dbReference>
<feature type="binding site" evidence="5">
    <location>
        <position position="44"/>
    </location>
    <ligand>
        <name>ATP</name>
        <dbReference type="ChEBI" id="CHEBI:30616"/>
    </ligand>
</feature>
<accession>A0A5J4VDV2</accession>
<comment type="caution">
    <text evidence="7">The sequence shown here is derived from an EMBL/GenBank/DDBJ whole genome shotgun (WGS) entry which is preliminary data.</text>
</comment>
<dbReference type="AlphaFoldDB" id="A0A5J4VDV2"/>
<dbReference type="Gene3D" id="1.10.510.10">
    <property type="entry name" value="Transferase(Phosphotransferase) domain 1"/>
    <property type="match status" value="1"/>
</dbReference>
<keyword evidence="4 5" id="KW-0067">ATP-binding</keyword>
<dbReference type="GO" id="GO:0005829">
    <property type="term" value="C:cytosol"/>
    <property type="evidence" value="ECO:0007669"/>
    <property type="project" value="TreeGrafter"/>
</dbReference>
<dbReference type="GO" id="GO:0000045">
    <property type="term" value="P:autophagosome assembly"/>
    <property type="evidence" value="ECO:0007669"/>
    <property type="project" value="TreeGrafter"/>
</dbReference>
<feature type="domain" description="Protein kinase" evidence="6">
    <location>
        <begin position="12"/>
        <end position="266"/>
    </location>
</feature>
<keyword evidence="3 7" id="KW-0418">Kinase</keyword>
<dbReference type="InterPro" id="IPR011009">
    <property type="entry name" value="Kinase-like_dom_sf"/>
</dbReference>
<dbReference type="PANTHER" id="PTHR24348">
    <property type="entry name" value="SERINE/THREONINE-PROTEIN KINASE UNC-51-RELATED"/>
    <property type="match status" value="1"/>
</dbReference>
<dbReference type="GO" id="GO:0005776">
    <property type="term" value="C:autophagosome"/>
    <property type="evidence" value="ECO:0007669"/>
    <property type="project" value="TreeGrafter"/>
</dbReference>
<dbReference type="CDD" id="cd00180">
    <property type="entry name" value="PKc"/>
    <property type="match status" value="1"/>
</dbReference>
<evidence type="ECO:0000256" key="5">
    <source>
        <dbReference type="PROSITE-ProRule" id="PRU10141"/>
    </source>
</evidence>
<keyword evidence="2 5" id="KW-0547">Nucleotide-binding</keyword>
<gene>
    <name evidence="7" type="ORF">EZS28_023807</name>
</gene>
<evidence type="ECO:0000313" key="8">
    <source>
        <dbReference type="Proteomes" id="UP000324800"/>
    </source>
</evidence>
<dbReference type="GO" id="GO:0010506">
    <property type="term" value="P:regulation of autophagy"/>
    <property type="evidence" value="ECO:0007669"/>
    <property type="project" value="InterPro"/>
</dbReference>
<sequence length="308" mass="34872">MDEVQILEGQGFKVFKYLGKGAFGLVYLVYSTQTGLVVAKIIKKSLFNENDQNQEILVQIGEQIQFMVKFIAIKQNEEHVIVIQEFANMQSLSHVIRRKANLSKESIRAIAKQLLEGLKLIHAKGIVHNNIKGENILLHNLQEFGNVIVKIADCALVKTQDIIQMIKMPKKRNFLTVAPERLIEEGIGDEKTDMYSAGVVLFQLVAHDYPVKAIDIQDMISKIQLGTINRPVQILDDKFWDLLVNLLAFDRTKRFSAEQALKHPYFTSIQALNEISQESIKIAASAQLAKSNGDTNITIYDVDPSYRF</sequence>
<dbReference type="Proteomes" id="UP000324800">
    <property type="component" value="Unassembled WGS sequence"/>
</dbReference>
<evidence type="ECO:0000256" key="2">
    <source>
        <dbReference type="ARBA" id="ARBA00022741"/>
    </source>
</evidence>
<dbReference type="Pfam" id="PF00069">
    <property type="entry name" value="Pkinase"/>
    <property type="match status" value="1"/>
</dbReference>
<keyword evidence="1" id="KW-0808">Transferase</keyword>
<dbReference type="GO" id="GO:0000407">
    <property type="term" value="C:phagophore assembly site"/>
    <property type="evidence" value="ECO:0007669"/>
    <property type="project" value="TreeGrafter"/>
</dbReference>
<evidence type="ECO:0000256" key="4">
    <source>
        <dbReference type="ARBA" id="ARBA00022840"/>
    </source>
</evidence>
<proteinExistence type="predicted"/>
<dbReference type="GO" id="GO:0004674">
    <property type="term" value="F:protein serine/threonine kinase activity"/>
    <property type="evidence" value="ECO:0007669"/>
    <property type="project" value="InterPro"/>
</dbReference>
<name>A0A5J4VDV2_9EUKA</name>
<dbReference type="PROSITE" id="PS50011">
    <property type="entry name" value="PROTEIN_KINASE_DOM"/>
    <property type="match status" value="1"/>
</dbReference>
<dbReference type="EMBL" id="SNRW01007771">
    <property type="protein sequence ID" value="KAA6380667.1"/>
    <property type="molecule type" value="Genomic_DNA"/>
</dbReference>
<dbReference type="InterPro" id="IPR045269">
    <property type="entry name" value="Atg1-like"/>
</dbReference>
<dbReference type="PROSITE" id="PS00107">
    <property type="entry name" value="PROTEIN_KINASE_ATP"/>
    <property type="match status" value="1"/>
</dbReference>
<dbReference type="OrthoDB" id="2390637at2759"/>
<dbReference type="GO" id="GO:0016020">
    <property type="term" value="C:membrane"/>
    <property type="evidence" value="ECO:0007669"/>
    <property type="project" value="TreeGrafter"/>
</dbReference>
<reference evidence="7 8" key="1">
    <citation type="submission" date="2019-03" db="EMBL/GenBank/DDBJ databases">
        <title>Single cell metagenomics reveals metabolic interactions within the superorganism composed of flagellate Streblomastix strix and complex community of Bacteroidetes bacteria on its surface.</title>
        <authorList>
            <person name="Treitli S.C."/>
            <person name="Kolisko M."/>
            <person name="Husnik F."/>
            <person name="Keeling P."/>
            <person name="Hampl V."/>
        </authorList>
    </citation>
    <scope>NUCLEOTIDE SEQUENCE [LARGE SCALE GENOMIC DNA]</scope>
    <source>
        <strain evidence="7">ST1C</strain>
    </source>
</reference>
<evidence type="ECO:0000256" key="3">
    <source>
        <dbReference type="ARBA" id="ARBA00022777"/>
    </source>
</evidence>
<evidence type="ECO:0000313" key="7">
    <source>
        <dbReference type="EMBL" id="KAA6380667.1"/>
    </source>
</evidence>
<dbReference type="PANTHER" id="PTHR24348:SF22">
    <property type="entry name" value="NON-SPECIFIC SERINE_THREONINE PROTEIN KINASE"/>
    <property type="match status" value="1"/>
</dbReference>
<evidence type="ECO:0000259" key="6">
    <source>
        <dbReference type="PROSITE" id="PS50011"/>
    </source>
</evidence>
<dbReference type="InterPro" id="IPR017441">
    <property type="entry name" value="Protein_kinase_ATP_BS"/>
</dbReference>
<dbReference type="InterPro" id="IPR000719">
    <property type="entry name" value="Prot_kinase_dom"/>
</dbReference>
<dbReference type="GO" id="GO:0005524">
    <property type="term" value="F:ATP binding"/>
    <property type="evidence" value="ECO:0007669"/>
    <property type="project" value="UniProtKB-UniRule"/>
</dbReference>